<accession>W2VQ22</accession>
<protein>
    <submittedName>
        <fullName evidence="2">Uncharacterized protein</fullName>
    </submittedName>
</protein>
<proteinExistence type="predicted"/>
<feature type="region of interest" description="Disordered" evidence="1">
    <location>
        <begin position="1"/>
        <end position="25"/>
    </location>
</feature>
<dbReference type="AlphaFoldDB" id="W2VQ22"/>
<evidence type="ECO:0000313" key="2">
    <source>
        <dbReference type="EMBL" id="ETP00350.1"/>
    </source>
</evidence>
<evidence type="ECO:0000313" key="3">
    <source>
        <dbReference type="Proteomes" id="UP000018958"/>
    </source>
</evidence>
<feature type="region of interest" description="Disordered" evidence="1">
    <location>
        <begin position="66"/>
        <end position="136"/>
    </location>
</feature>
<feature type="compositionally biased region" description="Low complexity" evidence="1">
    <location>
        <begin position="94"/>
        <end position="105"/>
    </location>
</feature>
<sequence>MTPAKESAPADTAASLPTFAGTTTPASTHLDVLATERNLSVAQYHLLQLQKRAQDSADTPSAVLYGSSVLNTDDSIPIDFESDIEDVPMEEAEASSSSATESKAAGTTPDPLTGSRRTRNEDPDASSSKRPRTGEE</sequence>
<name>W2VQ22_PHYNI</name>
<dbReference type="OrthoDB" id="10641708at2759"/>
<reference evidence="2 3" key="1">
    <citation type="submission" date="2013-11" db="EMBL/GenBank/DDBJ databases">
        <title>The Genome Sequence of Phytophthora parasitica CJ01A1.</title>
        <authorList>
            <consortium name="The Broad Institute Genomics Platform"/>
            <person name="Russ C."/>
            <person name="Tyler B."/>
            <person name="Panabieres F."/>
            <person name="Shan W."/>
            <person name="Tripathy S."/>
            <person name="Grunwald N."/>
            <person name="Machado M."/>
            <person name="Johnson C.S."/>
            <person name="Walker B."/>
            <person name="Young S.K."/>
            <person name="Zeng Q."/>
            <person name="Gargeya S."/>
            <person name="Fitzgerald M."/>
            <person name="Haas B."/>
            <person name="Abouelleil A."/>
            <person name="Allen A.W."/>
            <person name="Alvarado L."/>
            <person name="Arachchi H.M."/>
            <person name="Berlin A.M."/>
            <person name="Chapman S.B."/>
            <person name="Gainer-Dewar J."/>
            <person name="Goldberg J."/>
            <person name="Griggs A."/>
            <person name="Gujja S."/>
            <person name="Hansen M."/>
            <person name="Howarth C."/>
            <person name="Imamovic A."/>
            <person name="Ireland A."/>
            <person name="Larimer J."/>
            <person name="McCowan C."/>
            <person name="Murphy C."/>
            <person name="Pearson M."/>
            <person name="Poon T.W."/>
            <person name="Priest M."/>
            <person name="Roberts A."/>
            <person name="Saif S."/>
            <person name="Shea T."/>
            <person name="Sisk P."/>
            <person name="Sykes S."/>
            <person name="Wortman J."/>
            <person name="Nusbaum C."/>
            <person name="Birren B."/>
        </authorList>
    </citation>
    <scope>NUCLEOTIDE SEQUENCE [LARGE SCALE GENOMIC DNA]</scope>
    <source>
        <strain evidence="2 3">CJ01A1</strain>
    </source>
</reference>
<comment type="caution">
    <text evidence="2">The sequence shown here is derived from an EMBL/GenBank/DDBJ whole genome shotgun (WGS) entry which is preliminary data.</text>
</comment>
<evidence type="ECO:0000256" key="1">
    <source>
        <dbReference type="SAM" id="MobiDB-lite"/>
    </source>
</evidence>
<feature type="compositionally biased region" description="Acidic residues" evidence="1">
    <location>
        <begin position="80"/>
        <end position="93"/>
    </location>
</feature>
<gene>
    <name evidence="2" type="ORF">F441_22230</name>
</gene>
<feature type="non-terminal residue" evidence="2">
    <location>
        <position position="136"/>
    </location>
</feature>
<dbReference type="EMBL" id="ANIX01004439">
    <property type="protein sequence ID" value="ETP00350.1"/>
    <property type="molecule type" value="Genomic_DNA"/>
</dbReference>
<dbReference type="Proteomes" id="UP000018958">
    <property type="component" value="Unassembled WGS sequence"/>
</dbReference>
<organism evidence="2 3">
    <name type="scientific">Phytophthora nicotianae CJ01A1</name>
    <dbReference type="NCBI Taxonomy" id="1317063"/>
    <lineage>
        <taxon>Eukaryota</taxon>
        <taxon>Sar</taxon>
        <taxon>Stramenopiles</taxon>
        <taxon>Oomycota</taxon>
        <taxon>Peronosporomycetes</taxon>
        <taxon>Peronosporales</taxon>
        <taxon>Peronosporaceae</taxon>
        <taxon>Phytophthora</taxon>
    </lineage>
</organism>